<name>A0A1L9PC75_ASPVE</name>
<dbReference type="EMBL" id="KV878126">
    <property type="protein sequence ID" value="OJI99111.1"/>
    <property type="molecule type" value="Genomic_DNA"/>
</dbReference>
<feature type="region of interest" description="Disordered" evidence="6">
    <location>
        <begin position="428"/>
        <end position="447"/>
    </location>
</feature>
<keyword evidence="5" id="KW-0325">Glycoprotein</keyword>
<dbReference type="PANTHER" id="PTHR13234:SF8">
    <property type="entry name" value="GAMMA-INTERFERON-INDUCIBLE LYSOSOMAL THIOL REDUCTASE"/>
    <property type="match status" value="1"/>
</dbReference>
<keyword evidence="4" id="KW-0732">Signal</keyword>
<dbReference type="Pfam" id="PF03227">
    <property type="entry name" value="GILT"/>
    <property type="match status" value="1"/>
</dbReference>
<dbReference type="GO" id="GO:0005576">
    <property type="term" value="C:extracellular region"/>
    <property type="evidence" value="ECO:0007669"/>
    <property type="project" value="UniProtKB-SubCell"/>
</dbReference>
<evidence type="ECO:0000256" key="1">
    <source>
        <dbReference type="ARBA" id="ARBA00004613"/>
    </source>
</evidence>
<dbReference type="SUPFAM" id="SSF48403">
    <property type="entry name" value="Ankyrin repeat"/>
    <property type="match status" value="1"/>
</dbReference>
<dbReference type="VEuPathDB" id="FungiDB:ASPVEDRAFT_60266"/>
<protein>
    <submittedName>
        <fullName evidence="7">Uncharacterized protein</fullName>
    </submittedName>
</protein>
<dbReference type="PANTHER" id="PTHR13234">
    <property type="entry name" value="GAMMA-INTERFERON INDUCIBLE LYSOSOMAL THIOL REDUCTASE GILT"/>
    <property type="match status" value="1"/>
</dbReference>
<comment type="similarity">
    <text evidence="2">Belongs to the GILT family.</text>
</comment>
<reference evidence="8" key="1">
    <citation type="journal article" date="2017" name="Genome Biol.">
        <title>Comparative genomics reveals high biological diversity and specific adaptations in the industrially and medically important fungal genus Aspergillus.</title>
        <authorList>
            <person name="de Vries R.P."/>
            <person name="Riley R."/>
            <person name="Wiebenga A."/>
            <person name="Aguilar-Osorio G."/>
            <person name="Amillis S."/>
            <person name="Uchima C.A."/>
            <person name="Anderluh G."/>
            <person name="Asadollahi M."/>
            <person name="Askin M."/>
            <person name="Barry K."/>
            <person name="Battaglia E."/>
            <person name="Bayram O."/>
            <person name="Benocci T."/>
            <person name="Braus-Stromeyer S.A."/>
            <person name="Caldana C."/>
            <person name="Canovas D."/>
            <person name="Cerqueira G.C."/>
            <person name="Chen F."/>
            <person name="Chen W."/>
            <person name="Choi C."/>
            <person name="Clum A."/>
            <person name="Dos Santos R.A."/>
            <person name="Damasio A.R."/>
            <person name="Diallinas G."/>
            <person name="Emri T."/>
            <person name="Fekete E."/>
            <person name="Flipphi M."/>
            <person name="Freyberg S."/>
            <person name="Gallo A."/>
            <person name="Gournas C."/>
            <person name="Habgood R."/>
            <person name="Hainaut M."/>
            <person name="Harispe M.L."/>
            <person name="Henrissat B."/>
            <person name="Hilden K.S."/>
            <person name="Hope R."/>
            <person name="Hossain A."/>
            <person name="Karabika E."/>
            <person name="Karaffa L."/>
            <person name="Karanyi Z."/>
            <person name="Krasevec N."/>
            <person name="Kuo A."/>
            <person name="Kusch H."/>
            <person name="LaButti K."/>
            <person name="Lagendijk E.L."/>
            <person name="Lapidus A."/>
            <person name="Levasseur A."/>
            <person name="Lindquist E."/>
            <person name="Lipzen A."/>
            <person name="Logrieco A.F."/>
            <person name="MacCabe A."/>
            <person name="Maekelae M.R."/>
            <person name="Malavazi I."/>
            <person name="Melin P."/>
            <person name="Meyer V."/>
            <person name="Mielnichuk N."/>
            <person name="Miskei M."/>
            <person name="Molnar A.P."/>
            <person name="Mule G."/>
            <person name="Ngan C.Y."/>
            <person name="Orejas M."/>
            <person name="Orosz E."/>
            <person name="Ouedraogo J.P."/>
            <person name="Overkamp K.M."/>
            <person name="Park H.-S."/>
            <person name="Perrone G."/>
            <person name="Piumi F."/>
            <person name="Punt P.J."/>
            <person name="Ram A.F."/>
            <person name="Ramon A."/>
            <person name="Rauscher S."/>
            <person name="Record E."/>
            <person name="Riano-Pachon D.M."/>
            <person name="Robert V."/>
            <person name="Roehrig J."/>
            <person name="Ruller R."/>
            <person name="Salamov A."/>
            <person name="Salih N.S."/>
            <person name="Samson R.A."/>
            <person name="Sandor E."/>
            <person name="Sanguinetti M."/>
            <person name="Schuetze T."/>
            <person name="Sepcic K."/>
            <person name="Shelest E."/>
            <person name="Sherlock G."/>
            <person name="Sophianopoulou V."/>
            <person name="Squina F.M."/>
            <person name="Sun H."/>
            <person name="Susca A."/>
            <person name="Todd R.B."/>
            <person name="Tsang A."/>
            <person name="Unkles S.E."/>
            <person name="van de Wiele N."/>
            <person name="van Rossen-Uffink D."/>
            <person name="Oliveira J.V."/>
            <person name="Vesth T.C."/>
            <person name="Visser J."/>
            <person name="Yu J.-H."/>
            <person name="Zhou M."/>
            <person name="Andersen M.R."/>
            <person name="Archer D.B."/>
            <person name="Baker S.E."/>
            <person name="Benoit I."/>
            <person name="Brakhage A.A."/>
            <person name="Braus G.H."/>
            <person name="Fischer R."/>
            <person name="Frisvad J.C."/>
            <person name="Goldman G.H."/>
            <person name="Houbraken J."/>
            <person name="Oakley B."/>
            <person name="Pocsi I."/>
            <person name="Scazzocchio C."/>
            <person name="Seiboth B."/>
            <person name="vanKuyk P.A."/>
            <person name="Wortman J."/>
            <person name="Dyer P.S."/>
            <person name="Grigoriev I.V."/>
        </authorList>
    </citation>
    <scope>NUCLEOTIDE SEQUENCE [LARGE SCALE GENOMIC DNA]</scope>
    <source>
        <strain evidence="8">CBS 583.65</strain>
    </source>
</reference>
<dbReference type="OrthoDB" id="194358at2759"/>
<dbReference type="InterPro" id="IPR004911">
    <property type="entry name" value="Interferon-induced_GILT"/>
</dbReference>
<dbReference type="GeneID" id="63731031"/>
<evidence type="ECO:0000256" key="3">
    <source>
        <dbReference type="ARBA" id="ARBA00022525"/>
    </source>
</evidence>
<gene>
    <name evidence="7" type="ORF">ASPVEDRAFT_60266</name>
</gene>
<evidence type="ECO:0000256" key="5">
    <source>
        <dbReference type="ARBA" id="ARBA00023180"/>
    </source>
</evidence>
<keyword evidence="8" id="KW-1185">Reference proteome</keyword>
<dbReference type="STRING" id="1036611.A0A1L9PC75"/>
<proteinExistence type="inferred from homology"/>
<dbReference type="SMART" id="SM00248">
    <property type="entry name" value="ANK"/>
    <property type="match status" value="4"/>
</dbReference>
<evidence type="ECO:0000313" key="8">
    <source>
        <dbReference type="Proteomes" id="UP000184073"/>
    </source>
</evidence>
<dbReference type="InterPro" id="IPR036770">
    <property type="entry name" value="Ankyrin_rpt-contain_sf"/>
</dbReference>
<dbReference type="AlphaFoldDB" id="A0A1L9PC75"/>
<sequence length="722" mass="79868">MNSQPRLLSRPVPQKWPGISVSEWLSDWHKQERPTKDAQIARLVKLASSYDPSEKWAPEGSAFALQQLEMLSKSDPQVFEGWLSIAQRRREREFETILAKRQERTTLEDRTRETGDPLPRDQKGGWTILGDGLRYDDIPLTDPNDLTFITENPRFLGPPPEYYSGFESACRRGSLVAAESIIASEIITATPAFLHHGLCLALKAGNVEVARYFLATGAPIVRKTPNHILSAPVDQQIPLFQLLVDYGWTPNTPGTWGAVLLPSIVTNHSLLRWFLDHGANPNLGEQDEYLYGEPTSDSCAALEKMAYQGNLEAVRMLLDAGAVIQNGFPLHEAAGACPPGGNPHAGMVTPSEEFDRSKIPVMALLVERGADVNQLQGPQKGNMVPGYAIVHAVMAGAVERVRWLLENGADPTVRGPWGSAVDMEKQVEDLSGRDQLPPTTGHSTPQRRRAFPRLAGFLGIAACLWLTFHWLPIAFPKFKLSPCHHHSQTAEDGFPFEDQDALPDSATADPERIPLEAHIMSKCPDARDCLRELVVPTMERVSDEIDFKLSFIANVSNRSSDVTCMHGPGECIGNMLMLCAANLPFPPDDSSTQATTPTVRYLGFATCLISSYEEIPERQFVEQCALEHGIDFDALNQCVSRQDDNPNFLHQEDAPLSGIALLRESAYHSAELEVTTSCTVRVDDTVWCIRDSGAWKDCVMDGKGSQVSVLVDEIERLYGQRN</sequence>
<evidence type="ECO:0000256" key="2">
    <source>
        <dbReference type="ARBA" id="ARBA00005679"/>
    </source>
</evidence>
<dbReference type="Proteomes" id="UP000184073">
    <property type="component" value="Unassembled WGS sequence"/>
</dbReference>
<accession>A0A1L9PC75</accession>
<dbReference type="RefSeq" id="XP_040664874.1">
    <property type="nucleotide sequence ID" value="XM_040815520.1"/>
</dbReference>
<dbReference type="InterPro" id="IPR002110">
    <property type="entry name" value="Ankyrin_rpt"/>
</dbReference>
<dbReference type="GO" id="GO:0016671">
    <property type="term" value="F:oxidoreductase activity, acting on a sulfur group of donors, disulfide as acceptor"/>
    <property type="evidence" value="ECO:0007669"/>
    <property type="project" value="InterPro"/>
</dbReference>
<organism evidence="7 8">
    <name type="scientific">Aspergillus versicolor CBS 583.65</name>
    <dbReference type="NCBI Taxonomy" id="1036611"/>
    <lineage>
        <taxon>Eukaryota</taxon>
        <taxon>Fungi</taxon>
        <taxon>Dikarya</taxon>
        <taxon>Ascomycota</taxon>
        <taxon>Pezizomycotina</taxon>
        <taxon>Eurotiomycetes</taxon>
        <taxon>Eurotiomycetidae</taxon>
        <taxon>Eurotiales</taxon>
        <taxon>Aspergillaceae</taxon>
        <taxon>Aspergillus</taxon>
        <taxon>Aspergillus subgen. Nidulantes</taxon>
    </lineage>
</organism>
<dbReference type="Gene3D" id="1.25.40.20">
    <property type="entry name" value="Ankyrin repeat-containing domain"/>
    <property type="match status" value="1"/>
</dbReference>
<evidence type="ECO:0000256" key="4">
    <source>
        <dbReference type="ARBA" id="ARBA00022729"/>
    </source>
</evidence>
<evidence type="ECO:0000313" key="7">
    <source>
        <dbReference type="EMBL" id="OJI99111.1"/>
    </source>
</evidence>
<evidence type="ECO:0000256" key="6">
    <source>
        <dbReference type="SAM" id="MobiDB-lite"/>
    </source>
</evidence>
<keyword evidence="3" id="KW-0964">Secreted</keyword>
<comment type="subcellular location">
    <subcellularLocation>
        <location evidence="1">Secreted</location>
    </subcellularLocation>
</comment>